<dbReference type="RefSeq" id="WP_175614096.1">
    <property type="nucleotide sequence ID" value="NZ_FTMG01000005.1"/>
</dbReference>
<dbReference type="Proteomes" id="UP000548326">
    <property type="component" value="Unassembled WGS sequence"/>
</dbReference>
<proteinExistence type="predicted"/>
<accession>A0A841JET9</accession>
<evidence type="ECO:0000313" key="2">
    <source>
        <dbReference type="EMBL" id="MBB6126965.1"/>
    </source>
</evidence>
<evidence type="ECO:0000313" key="3">
    <source>
        <dbReference type="Proteomes" id="UP000541583"/>
    </source>
</evidence>
<reference evidence="3 4" key="1">
    <citation type="submission" date="2020-08" db="EMBL/GenBank/DDBJ databases">
        <title>Genomic Encyclopedia of Type Strains, Phase IV (KMG-V): Genome sequencing to study the core and pangenomes of soil and plant-associated prokaryotes.</title>
        <authorList>
            <person name="Whitman W."/>
        </authorList>
    </citation>
    <scope>NUCLEOTIDE SEQUENCE [LARGE SCALE GENOMIC DNA]</scope>
    <source>
        <strain evidence="1 3">ANJLi2</strain>
        <strain evidence="2 4">MP601</strain>
    </source>
</reference>
<protein>
    <submittedName>
        <fullName evidence="2">Uncharacterized protein</fullName>
    </submittedName>
</protein>
<sequence>MKYFHQTEWDIKWKMTWENYMLYISSIPRYDSEEAAKPKLEVKDASELF</sequence>
<evidence type="ECO:0000313" key="1">
    <source>
        <dbReference type="EMBL" id="MBB6109710.1"/>
    </source>
</evidence>
<organism evidence="2 4">
    <name type="scientific">Mucilaginibacter lappiensis</name>
    <dbReference type="NCBI Taxonomy" id="354630"/>
    <lineage>
        <taxon>Bacteria</taxon>
        <taxon>Pseudomonadati</taxon>
        <taxon>Bacteroidota</taxon>
        <taxon>Sphingobacteriia</taxon>
        <taxon>Sphingobacteriales</taxon>
        <taxon>Sphingobacteriaceae</taxon>
        <taxon>Mucilaginibacter</taxon>
    </lineage>
</organism>
<evidence type="ECO:0000313" key="4">
    <source>
        <dbReference type="Proteomes" id="UP000548326"/>
    </source>
</evidence>
<dbReference type="EMBL" id="JACHCA010000003">
    <property type="protein sequence ID" value="MBB6126965.1"/>
    <property type="molecule type" value="Genomic_DNA"/>
</dbReference>
<keyword evidence="3" id="KW-1185">Reference proteome</keyword>
<dbReference type="Proteomes" id="UP000541583">
    <property type="component" value="Unassembled WGS sequence"/>
</dbReference>
<name>A0A841JET9_9SPHI</name>
<gene>
    <name evidence="2" type="ORF">HDF22_001071</name>
    <name evidence="1" type="ORF">HDF23_002459</name>
</gene>
<dbReference type="AlphaFoldDB" id="A0A841JET9"/>
<dbReference type="EMBL" id="JACHCB010000005">
    <property type="protein sequence ID" value="MBB6109710.1"/>
    <property type="molecule type" value="Genomic_DNA"/>
</dbReference>
<comment type="caution">
    <text evidence="2">The sequence shown here is derived from an EMBL/GenBank/DDBJ whole genome shotgun (WGS) entry which is preliminary data.</text>
</comment>